<dbReference type="AlphaFoldDB" id="A0A1D7U3I6"/>
<evidence type="ECO:0000256" key="1">
    <source>
        <dbReference type="ARBA" id="ARBA00022729"/>
    </source>
</evidence>
<gene>
    <name evidence="5" type="ORF">BHK69_17165</name>
</gene>
<accession>A0A1D7U3I6</accession>
<feature type="chain" id="PRO_5009099935" evidence="2">
    <location>
        <begin position="21"/>
        <end position="186"/>
    </location>
</feature>
<evidence type="ECO:0000259" key="3">
    <source>
        <dbReference type="Pfam" id="PF02563"/>
    </source>
</evidence>
<feature type="signal peptide" evidence="2">
    <location>
        <begin position="1"/>
        <end position="20"/>
    </location>
</feature>
<dbReference type="Proteomes" id="UP000094969">
    <property type="component" value="Chromosome"/>
</dbReference>
<dbReference type="Gene3D" id="3.30.1950.10">
    <property type="entry name" value="wza like domain"/>
    <property type="match status" value="1"/>
</dbReference>
<evidence type="ECO:0000313" key="5">
    <source>
        <dbReference type="EMBL" id="AOO81948.1"/>
    </source>
</evidence>
<dbReference type="Pfam" id="PF02563">
    <property type="entry name" value="Poly_export"/>
    <property type="match status" value="1"/>
</dbReference>
<reference evidence="5 6" key="1">
    <citation type="journal article" date="2015" name="Antonie Van Leeuwenhoek">
        <title>Bosea vaviloviae sp. nov., a new species of slow-growing rhizobia isolated from nodules of the relict species Vavilovia formosa (Stev.) Fed.</title>
        <authorList>
            <person name="Safronova V.I."/>
            <person name="Kuznetsova I.G."/>
            <person name="Sazanova A.L."/>
            <person name="Kimeklis A.K."/>
            <person name="Belimov A.A."/>
            <person name="Andronov E.E."/>
            <person name="Pinaev A.G."/>
            <person name="Chizhevskaya E.P."/>
            <person name="Pukhaev A.R."/>
            <person name="Popov K.P."/>
            <person name="Willems A."/>
            <person name="Tikhonovich I.A."/>
        </authorList>
    </citation>
    <scope>NUCLEOTIDE SEQUENCE [LARGE SCALE GENOMIC DNA]</scope>
    <source>
        <strain evidence="5 6">Vaf18</strain>
    </source>
</reference>
<name>A0A1D7U3I6_9HYPH</name>
<keyword evidence="1 2" id="KW-0732">Signal</keyword>
<dbReference type="Pfam" id="PF10531">
    <property type="entry name" value="SLBB"/>
    <property type="match status" value="1"/>
</dbReference>
<dbReference type="STRING" id="1526658.BHK69_17165"/>
<evidence type="ECO:0000259" key="4">
    <source>
        <dbReference type="Pfam" id="PF10531"/>
    </source>
</evidence>
<dbReference type="RefSeq" id="WP_069691158.1">
    <property type="nucleotide sequence ID" value="NZ_CP017147.1"/>
</dbReference>
<dbReference type="InterPro" id="IPR019554">
    <property type="entry name" value="Soluble_ligand-bd"/>
</dbReference>
<dbReference type="InterPro" id="IPR003715">
    <property type="entry name" value="Poly_export_N"/>
</dbReference>
<sequence>MSRHLAPLALAIAMTATACAPRYVDADYAVAQPSGPYRLASGDRLRIIVFGQDNLSNIYAVDGAGRISMPLIDTIDAQGHTTQQLEKAIEGRLRRGYLREPKVSVEVDTYRPFFVLGEVTSSGQFPYVNGMTVQTAVAIAGGFTPRGQRSSAEVTRQVDGQLVTATVPITYAVQPGDTIVIKERWF</sequence>
<dbReference type="KEGG" id="bvv:BHK69_17165"/>
<feature type="domain" description="Polysaccharide export protein N-terminal" evidence="3">
    <location>
        <begin position="32"/>
        <end position="107"/>
    </location>
</feature>
<dbReference type="EMBL" id="CP017147">
    <property type="protein sequence ID" value="AOO81948.1"/>
    <property type="molecule type" value="Genomic_DNA"/>
</dbReference>
<proteinExistence type="predicted"/>
<dbReference type="PANTHER" id="PTHR33619">
    <property type="entry name" value="POLYSACCHARIDE EXPORT PROTEIN GFCE-RELATED"/>
    <property type="match status" value="1"/>
</dbReference>
<dbReference type="PANTHER" id="PTHR33619:SF3">
    <property type="entry name" value="POLYSACCHARIDE EXPORT PROTEIN GFCE-RELATED"/>
    <property type="match status" value="1"/>
</dbReference>
<evidence type="ECO:0000256" key="2">
    <source>
        <dbReference type="SAM" id="SignalP"/>
    </source>
</evidence>
<keyword evidence="5" id="KW-0762">Sugar transport</keyword>
<keyword evidence="6" id="KW-1185">Reference proteome</keyword>
<organism evidence="5 6">
    <name type="scientific">Bosea vaviloviae</name>
    <dbReference type="NCBI Taxonomy" id="1526658"/>
    <lineage>
        <taxon>Bacteria</taxon>
        <taxon>Pseudomonadati</taxon>
        <taxon>Pseudomonadota</taxon>
        <taxon>Alphaproteobacteria</taxon>
        <taxon>Hyphomicrobiales</taxon>
        <taxon>Boseaceae</taxon>
        <taxon>Bosea</taxon>
    </lineage>
</organism>
<protein>
    <submittedName>
        <fullName evidence="5">Sugar transporter</fullName>
    </submittedName>
</protein>
<feature type="domain" description="Soluble ligand binding" evidence="4">
    <location>
        <begin position="113"/>
        <end position="160"/>
    </location>
</feature>
<evidence type="ECO:0000313" key="6">
    <source>
        <dbReference type="Proteomes" id="UP000094969"/>
    </source>
</evidence>
<dbReference type="InterPro" id="IPR049712">
    <property type="entry name" value="Poly_export"/>
</dbReference>
<dbReference type="GO" id="GO:0015159">
    <property type="term" value="F:polysaccharide transmembrane transporter activity"/>
    <property type="evidence" value="ECO:0007669"/>
    <property type="project" value="InterPro"/>
</dbReference>
<dbReference type="PROSITE" id="PS51257">
    <property type="entry name" value="PROKAR_LIPOPROTEIN"/>
    <property type="match status" value="1"/>
</dbReference>
<dbReference type="OrthoDB" id="197007at2"/>
<keyword evidence="5" id="KW-0813">Transport</keyword>